<dbReference type="KEGG" id="gbi:PG2T_13750"/>
<evidence type="ECO:0000313" key="14">
    <source>
        <dbReference type="EMBL" id="ANX05139.1"/>
    </source>
</evidence>
<keyword evidence="5" id="KW-0631">Potassium channel</keyword>
<keyword evidence="9" id="KW-0406">Ion transport</keyword>
<dbReference type="InterPro" id="IPR005821">
    <property type="entry name" value="Ion_trans_dom"/>
</dbReference>
<reference evidence="15" key="1">
    <citation type="submission" date="2016-03" db="EMBL/GenBank/DDBJ databases">
        <title>Complete genome sequence of Solimmundus cernigliae, representing a novel lineage of polycyclic aromatic hydrocarbon degraders within the Gammaproteobacteria.</title>
        <authorList>
            <person name="Singleton D.R."/>
            <person name="Dickey A.N."/>
            <person name="Scholl E.H."/>
            <person name="Wright F.A."/>
            <person name="Aitken M.D."/>
        </authorList>
    </citation>
    <scope>NUCLEOTIDE SEQUENCE [LARGE SCALE GENOMIC DNA]</scope>
    <source>
        <strain evidence="15">TR3.2</strain>
    </source>
</reference>
<proteinExistence type="predicted"/>
<evidence type="ECO:0000313" key="15">
    <source>
        <dbReference type="Proteomes" id="UP000092952"/>
    </source>
</evidence>
<dbReference type="SUPFAM" id="SSF81324">
    <property type="entry name" value="Voltage-gated potassium channels"/>
    <property type="match status" value="1"/>
</dbReference>
<dbReference type="PRINTS" id="PR00169">
    <property type="entry name" value="KCHANNEL"/>
</dbReference>
<evidence type="ECO:0000259" key="13">
    <source>
        <dbReference type="Pfam" id="PF00520"/>
    </source>
</evidence>
<keyword evidence="4 12" id="KW-0812">Transmembrane</keyword>
<keyword evidence="10 12" id="KW-0472">Membrane</keyword>
<dbReference type="InterPro" id="IPR028325">
    <property type="entry name" value="VG_K_chnl"/>
</dbReference>
<evidence type="ECO:0000256" key="4">
    <source>
        <dbReference type="ARBA" id="ARBA00022692"/>
    </source>
</evidence>
<dbReference type="GO" id="GO:0008076">
    <property type="term" value="C:voltage-gated potassium channel complex"/>
    <property type="evidence" value="ECO:0007669"/>
    <property type="project" value="InterPro"/>
</dbReference>
<keyword evidence="2" id="KW-0813">Transport</keyword>
<dbReference type="OrthoDB" id="9799090at2"/>
<organism evidence="14 15">
    <name type="scientific">Immundisolibacter cernigliae</name>
    <dbReference type="NCBI Taxonomy" id="1810504"/>
    <lineage>
        <taxon>Bacteria</taxon>
        <taxon>Pseudomonadati</taxon>
        <taxon>Pseudomonadota</taxon>
        <taxon>Gammaproteobacteria</taxon>
        <taxon>Immundisolibacterales</taxon>
        <taxon>Immundisolibacteraceae</taxon>
        <taxon>Immundisolibacter</taxon>
    </lineage>
</organism>
<protein>
    <submittedName>
        <fullName evidence="14">Ion transporter</fullName>
    </submittedName>
</protein>
<keyword evidence="7" id="KW-0630">Potassium</keyword>
<sequence length="277" mass="30814">MTRTLADWRESAYRVIFEADTPAGKRFDVVLLWSILISVALVMLDSVASIHARYGAWLYRAEWVLTALFSAEYLARLVSAPRPWRYARSFFGVVDLLAIVPTYLSLFFAGSQMLLVIRALRMLRVFRVLKLGRYVREAAVLQQALRASRPKILVFLYTVLTLVMLIGTLMYVIEGPERGFTSIPTSIYWAIVTLTTVGYGDISPVTPAGRLLASMAMILGYGIIAVPTGIVTVEMARARDSASVSTRTCHDCTREGHDLDATYCKFCGAGLPPLEPF</sequence>
<keyword evidence="6" id="KW-0851">Voltage-gated channel</keyword>
<evidence type="ECO:0000256" key="2">
    <source>
        <dbReference type="ARBA" id="ARBA00022448"/>
    </source>
</evidence>
<evidence type="ECO:0000256" key="1">
    <source>
        <dbReference type="ARBA" id="ARBA00004141"/>
    </source>
</evidence>
<accession>A0A1B1YWK4</accession>
<dbReference type="PANTHER" id="PTHR11537">
    <property type="entry name" value="VOLTAGE-GATED POTASSIUM CHANNEL"/>
    <property type="match status" value="1"/>
</dbReference>
<evidence type="ECO:0000256" key="8">
    <source>
        <dbReference type="ARBA" id="ARBA00022989"/>
    </source>
</evidence>
<keyword evidence="11" id="KW-0407">Ion channel</keyword>
<evidence type="ECO:0000256" key="10">
    <source>
        <dbReference type="ARBA" id="ARBA00023136"/>
    </source>
</evidence>
<evidence type="ECO:0000256" key="6">
    <source>
        <dbReference type="ARBA" id="ARBA00022882"/>
    </source>
</evidence>
<feature type="transmembrane region" description="Helical" evidence="12">
    <location>
        <begin position="152"/>
        <end position="173"/>
    </location>
</feature>
<feature type="transmembrane region" description="Helical" evidence="12">
    <location>
        <begin position="211"/>
        <end position="233"/>
    </location>
</feature>
<keyword evidence="8 12" id="KW-1133">Transmembrane helix</keyword>
<dbReference type="Proteomes" id="UP000092952">
    <property type="component" value="Chromosome"/>
</dbReference>
<name>A0A1B1YWK4_9GAMM</name>
<dbReference type="InParanoid" id="A0A1B1YWK4"/>
<feature type="transmembrane region" description="Helical" evidence="12">
    <location>
        <begin position="30"/>
        <end position="50"/>
    </location>
</feature>
<gene>
    <name evidence="14" type="ORF">PG2T_13750</name>
</gene>
<evidence type="ECO:0000256" key="9">
    <source>
        <dbReference type="ARBA" id="ARBA00023065"/>
    </source>
</evidence>
<keyword evidence="15" id="KW-1185">Reference proteome</keyword>
<evidence type="ECO:0000256" key="7">
    <source>
        <dbReference type="ARBA" id="ARBA00022958"/>
    </source>
</evidence>
<dbReference type="EMBL" id="CP014671">
    <property type="protein sequence ID" value="ANX05139.1"/>
    <property type="molecule type" value="Genomic_DNA"/>
</dbReference>
<evidence type="ECO:0000256" key="12">
    <source>
        <dbReference type="SAM" id="Phobius"/>
    </source>
</evidence>
<dbReference type="InterPro" id="IPR027359">
    <property type="entry name" value="Volt_channel_dom_sf"/>
</dbReference>
<comment type="subcellular location">
    <subcellularLocation>
        <location evidence="1">Membrane</location>
        <topology evidence="1">Multi-pass membrane protein</topology>
    </subcellularLocation>
</comment>
<dbReference type="Pfam" id="PF00520">
    <property type="entry name" value="Ion_trans"/>
    <property type="match status" value="1"/>
</dbReference>
<evidence type="ECO:0000256" key="11">
    <source>
        <dbReference type="ARBA" id="ARBA00023303"/>
    </source>
</evidence>
<dbReference type="AlphaFoldDB" id="A0A1B1YWK4"/>
<dbReference type="STRING" id="1810504.PG2T_13750"/>
<dbReference type="PANTHER" id="PTHR11537:SF254">
    <property type="entry name" value="POTASSIUM VOLTAGE-GATED CHANNEL PROTEIN SHAB"/>
    <property type="match status" value="1"/>
</dbReference>
<keyword evidence="3" id="KW-0633">Potassium transport</keyword>
<feature type="domain" description="Ion transport" evidence="13">
    <location>
        <begin position="26"/>
        <end position="241"/>
    </location>
</feature>
<evidence type="ECO:0000256" key="3">
    <source>
        <dbReference type="ARBA" id="ARBA00022538"/>
    </source>
</evidence>
<feature type="transmembrane region" description="Helical" evidence="12">
    <location>
        <begin position="96"/>
        <end position="117"/>
    </location>
</feature>
<dbReference type="GO" id="GO:0005249">
    <property type="term" value="F:voltage-gated potassium channel activity"/>
    <property type="evidence" value="ECO:0007669"/>
    <property type="project" value="InterPro"/>
</dbReference>
<dbReference type="Gene3D" id="1.20.120.350">
    <property type="entry name" value="Voltage-gated potassium channels. Chain C"/>
    <property type="match status" value="1"/>
</dbReference>
<dbReference type="RefSeq" id="WP_068806704.1">
    <property type="nucleotide sequence ID" value="NZ_CP014671.1"/>
</dbReference>
<evidence type="ECO:0000256" key="5">
    <source>
        <dbReference type="ARBA" id="ARBA00022826"/>
    </source>
</evidence>
<dbReference type="GO" id="GO:0001508">
    <property type="term" value="P:action potential"/>
    <property type="evidence" value="ECO:0007669"/>
    <property type="project" value="TreeGrafter"/>
</dbReference>
<dbReference type="Gene3D" id="1.10.287.70">
    <property type="match status" value="1"/>
</dbReference>